<reference evidence="8" key="1">
    <citation type="submission" date="2020-10" db="EMBL/GenBank/DDBJ databases">
        <authorList>
            <person name="Kikuchi T."/>
        </authorList>
    </citation>
    <scope>NUCLEOTIDE SEQUENCE</scope>
    <source>
        <strain evidence="8">NKZ352</strain>
    </source>
</reference>
<keyword evidence="9" id="KW-1185">Reference proteome</keyword>
<dbReference type="EMBL" id="CAJGYM010000107">
    <property type="protein sequence ID" value="CAD6197864.1"/>
    <property type="molecule type" value="Genomic_DNA"/>
</dbReference>
<dbReference type="GO" id="GO:0004659">
    <property type="term" value="F:prenyltransferase activity"/>
    <property type="evidence" value="ECO:0007669"/>
    <property type="project" value="InterPro"/>
</dbReference>
<evidence type="ECO:0000256" key="5">
    <source>
        <dbReference type="ARBA" id="ARBA00022842"/>
    </source>
</evidence>
<dbReference type="InterPro" id="IPR008949">
    <property type="entry name" value="Isoprenoid_synthase_dom_sf"/>
</dbReference>
<name>A0A8S1HSJ5_9PELO</name>
<gene>
    <name evidence="8" type="ORF">CAUJ_LOCUS13771</name>
</gene>
<dbReference type="InterPro" id="IPR000092">
    <property type="entry name" value="Polyprenyl_synt"/>
</dbReference>
<dbReference type="PANTHER" id="PTHR12001:SF69">
    <property type="entry name" value="ALL TRANS-POLYPRENYL-DIPHOSPHATE SYNTHASE PDSS1"/>
    <property type="match status" value="1"/>
</dbReference>
<dbReference type="GO" id="GO:0005739">
    <property type="term" value="C:mitochondrion"/>
    <property type="evidence" value="ECO:0007669"/>
    <property type="project" value="TreeGrafter"/>
</dbReference>
<dbReference type="Proteomes" id="UP000835052">
    <property type="component" value="Unassembled WGS sequence"/>
</dbReference>
<dbReference type="Gene3D" id="1.10.600.10">
    <property type="entry name" value="Farnesyl Diphosphate Synthase"/>
    <property type="match status" value="1"/>
</dbReference>
<dbReference type="PANTHER" id="PTHR12001">
    <property type="entry name" value="GERANYLGERANYL PYROPHOSPHATE SYNTHASE"/>
    <property type="match status" value="1"/>
</dbReference>
<dbReference type="GO" id="GO:0046872">
    <property type="term" value="F:metal ion binding"/>
    <property type="evidence" value="ECO:0007669"/>
    <property type="project" value="UniProtKB-KW"/>
</dbReference>
<dbReference type="PROSITE" id="PS00723">
    <property type="entry name" value="POLYPRENYL_SYNTHASE_1"/>
    <property type="match status" value="1"/>
</dbReference>
<dbReference type="GO" id="GO:0006744">
    <property type="term" value="P:ubiquinone biosynthetic process"/>
    <property type="evidence" value="ECO:0007669"/>
    <property type="project" value="TreeGrafter"/>
</dbReference>
<evidence type="ECO:0000256" key="7">
    <source>
        <dbReference type="RuleBase" id="RU004466"/>
    </source>
</evidence>
<dbReference type="GO" id="GO:1990234">
    <property type="term" value="C:transferase complex"/>
    <property type="evidence" value="ECO:0007669"/>
    <property type="project" value="TreeGrafter"/>
</dbReference>
<dbReference type="OrthoDB" id="6921389at2759"/>
<proteinExistence type="inferred from homology"/>
<comment type="cofactor">
    <cofactor evidence="1">
        <name>Mg(2+)</name>
        <dbReference type="ChEBI" id="CHEBI:18420"/>
    </cofactor>
</comment>
<evidence type="ECO:0000256" key="3">
    <source>
        <dbReference type="ARBA" id="ARBA00022679"/>
    </source>
</evidence>
<dbReference type="GO" id="GO:0042811">
    <property type="term" value="P:pheromone biosynthetic process"/>
    <property type="evidence" value="ECO:0007669"/>
    <property type="project" value="UniProtKB-ARBA"/>
</dbReference>
<evidence type="ECO:0000256" key="2">
    <source>
        <dbReference type="ARBA" id="ARBA00006706"/>
    </source>
</evidence>
<dbReference type="SFLD" id="SFLDS00005">
    <property type="entry name" value="Isoprenoid_Synthase_Type_I"/>
    <property type="match status" value="1"/>
</dbReference>
<comment type="similarity">
    <text evidence="2 7">Belongs to the FPP/GGPP synthase family.</text>
</comment>
<dbReference type="GO" id="GO:0008299">
    <property type="term" value="P:isoprenoid biosynthetic process"/>
    <property type="evidence" value="ECO:0007669"/>
    <property type="project" value="UniProtKB-KW"/>
</dbReference>
<accession>A0A8S1HSJ5</accession>
<evidence type="ECO:0000313" key="9">
    <source>
        <dbReference type="Proteomes" id="UP000835052"/>
    </source>
</evidence>
<dbReference type="InterPro" id="IPR033749">
    <property type="entry name" value="Polyprenyl_synt_CS"/>
</dbReference>
<keyword evidence="3 7" id="KW-0808">Transferase</keyword>
<dbReference type="Pfam" id="PF00348">
    <property type="entry name" value="polyprenyl_synt"/>
    <property type="match status" value="1"/>
</dbReference>
<sequence>MAVELNTCQEPRTHTLRVLPPAPPPSPFKNASRRVMGTFLPIRASRHLYQQVYSGDVNGFVQDLVKQMQGDLLEELLPSDPHATLSSLRTSELLENLGEMTKYYFQQGGKMLRPTIALLMASACNSATQRTIEHPVVGSRSHAAVCQNQYKIGMIAEMIHTASLVHDDVIDEATARRGNASVNAVWGNKMSVLVGDYILARATQVLCSIGRPYVISTMARIIQDLVVGEFLQTTTAPKDEGMDRRIEEYIKKTYHKTASLFANSCKSAAILTDENDKKLHSLAFEYGRNLGIAFQLVDDTLDFVATSDELGKPVAADLKLGLATGPVIFASVEYPELREMIAGKFSGAGEAEKAREIVLNSNGLKRTRELIDRYSHDAARLIGQLPNRSEASEKLIEIALAQAERKY</sequence>
<dbReference type="AlphaFoldDB" id="A0A8S1HSJ5"/>
<evidence type="ECO:0000256" key="6">
    <source>
        <dbReference type="ARBA" id="ARBA00023229"/>
    </source>
</evidence>
<keyword evidence="4" id="KW-0479">Metal-binding</keyword>
<keyword evidence="5" id="KW-0460">Magnesium</keyword>
<evidence type="ECO:0000256" key="4">
    <source>
        <dbReference type="ARBA" id="ARBA00022723"/>
    </source>
</evidence>
<comment type="caution">
    <text evidence="8">The sequence shown here is derived from an EMBL/GenBank/DDBJ whole genome shotgun (WGS) entry which is preliminary data.</text>
</comment>
<dbReference type="SUPFAM" id="SSF48576">
    <property type="entry name" value="Terpenoid synthases"/>
    <property type="match status" value="1"/>
</dbReference>
<evidence type="ECO:0000256" key="1">
    <source>
        <dbReference type="ARBA" id="ARBA00001946"/>
    </source>
</evidence>
<keyword evidence="6" id="KW-0414">Isoprene biosynthesis</keyword>
<evidence type="ECO:0000313" key="8">
    <source>
        <dbReference type="EMBL" id="CAD6197864.1"/>
    </source>
</evidence>
<dbReference type="CDD" id="cd00685">
    <property type="entry name" value="Trans_IPPS_HT"/>
    <property type="match status" value="1"/>
</dbReference>
<organism evidence="8 9">
    <name type="scientific">Caenorhabditis auriculariae</name>
    <dbReference type="NCBI Taxonomy" id="2777116"/>
    <lineage>
        <taxon>Eukaryota</taxon>
        <taxon>Metazoa</taxon>
        <taxon>Ecdysozoa</taxon>
        <taxon>Nematoda</taxon>
        <taxon>Chromadorea</taxon>
        <taxon>Rhabditida</taxon>
        <taxon>Rhabditina</taxon>
        <taxon>Rhabditomorpha</taxon>
        <taxon>Rhabditoidea</taxon>
        <taxon>Rhabditidae</taxon>
        <taxon>Peloderinae</taxon>
        <taxon>Caenorhabditis</taxon>
    </lineage>
</organism>
<protein>
    <submittedName>
        <fullName evidence="8">Uncharacterized protein</fullName>
    </submittedName>
</protein>